<evidence type="ECO:0000256" key="1">
    <source>
        <dbReference type="SAM" id="MobiDB-lite"/>
    </source>
</evidence>
<feature type="compositionally biased region" description="Low complexity" evidence="1">
    <location>
        <begin position="1"/>
        <end position="10"/>
    </location>
</feature>
<feature type="region of interest" description="Disordered" evidence="1">
    <location>
        <begin position="1"/>
        <end position="32"/>
    </location>
</feature>
<organism evidence="2 3">
    <name type="scientific">Brevibacterium iodinum ATCC 49514</name>
    <dbReference type="NCBI Taxonomy" id="1255616"/>
    <lineage>
        <taxon>Bacteria</taxon>
        <taxon>Bacillati</taxon>
        <taxon>Actinomycetota</taxon>
        <taxon>Actinomycetes</taxon>
        <taxon>Micrococcales</taxon>
        <taxon>Brevibacteriaceae</taxon>
        <taxon>Brevibacterium</taxon>
    </lineage>
</organism>
<dbReference type="Proteomes" id="UP000234382">
    <property type="component" value="Unassembled WGS sequence"/>
</dbReference>
<dbReference type="EMBL" id="FXYX01000016">
    <property type="protein sequence ID" value="SMX89945.1"/>
    <property type="molecule type" value="Genomic_DNA"/>
</dbReference>
<protein>
    <submittedName>
        <fullName evidence="2">Uncharacterized protein</fullName>
    </submittedName>
</protein>
<reference evidence="3" key="1">
    <citation type="submission" date="2017-03" db="EMBL/GenBank/DDBJ databases">
        <authorList>
            <person name="Monnet C."/>
        </authorList>
    </citation>
    <scope>NUCLEOTIDE SEQUENCE [LARGE SCALE GENOMIC DNA]</scope>
    <source>
        <strain evidence="3">ATCC 49514</strain>
    </source>
</reference>
<keyword evidence="3" id="KW-1185">Reference proteome</keyword>
<evidence type="ECO:0000313" key="2">
    <source>
        <dbReference type="EMBL" id="SMX89945.1"/>
    </source>
</evidence>
<gene>
    <name evidence="2" type="ORF">BI49514_02268</name>
</gene>
<dbReference type="AlphaFoldDB" id="A0A2H1JQY6"/>
<accession>A0A2H1JQY6</accession>
<evidence type="ECO:0000313" key="3">
    <source>
        <dbReference type="Proteomes" id="UP000234382"/>
    </source>
</evidence>
<name>A0A2H1JQY6_9MICO</name>
<proteinExistence type="predicted"/>
<sequence>MMALCSAHSSAAHHGRSRHSDGLPGQGLATKRHLLEVENTLPQKLF</sequence>